<gene>
    <name evidence="2" type="ORF">B0H66DRAFT_198946</name>
</gene>
<dbReference type="Gene3D" id="3.90.1200.10">
    <property type="match status" value="1"/>
</dbReference>
<dbReference type="InterPro" id="IPR011009">
    <property type="entry name" value="Kinase-like_dom_sf"/>
</dbReference>
<evidence type="ECO:0000313" key="3">
    <source>
        <dbReference type="Proteomes" id="UP001283341"/>
    </source>
</evidence>
<reference evidence="2" key="2">
    <citation type="submission" date="2023-06" db="EMBL/GenBank/DDBJ databases">
        <authorList>
            <consortium name="Lawrence Berkeley National Laboratory"/>
            <person name="Haridas S."/>
            <person name="Hensen N."/>
            <person name="Bonometti L."/>
            <person name="Westerberg I."/>
            <person name="Brannstrom I.O."/>
            <person name="Guillou S."/>
            <person name="Cros-Aarteil S."/>
            <person name="Calhoun S."/>
            <person name="Kuo A."/>
            <person name="Mondo S."/>
            <person name="Pangilinan J."/>
            <person name="Riley R."/>
            <person name="Labutti K."/>
            <person name="Andreopoulos B."/>
            <person name="Lipzen A."/>
            <person name="Chen C."/>
            <person name="Yanf M."/>
            <person name="Daum C."/>
            <person name="Ng V."/>
            <person name="Clum A."/>
            <person name="Steindorff A."/>
            <person name="Ohm R."/>
            <person name="Martin F."/>
            <person name="Silar P."/>
            <person name="Natvig D."/>
            <person name="Lalanne C."/>
            <person name="Gautier V."/>
            <person name="Ament-Velasquez S.L."/>
            <person name="Kruys A."/>
            <person name="Hutchinson M.I."/>
            <person name="Powell A.J."/>
            <person name="Barry K."/>
            <person name="Miller A.N."/>
            <person name="Grigoriev I.V."/>
            <person name="Debuchy R."/>
            <person name="Gladieux P."/>
            <person name="Thoren M.H."/>
            <person name="Johannesson H."/>
        </authorList>
    </citation>
    <scope>NUCLEOTIDE SEQUENCE</scope>
    <source>
        <strain evidence="2">CBS 118394</strain>
    </source>
</reference>
<evidence type="ECO:0000313" key="2">
    <source>
        <dbReference type="EMBL" id="KAK3322326.1"/>
    </source>
</evidence>
<dbReference type="SUPFAM" id="SSF56112">
    <property type="entry name" value="Protein kinase-like (PK-like)"/>
    <property type="match status" value="1"/>
</dbReference>
<sequence length="413" mass="45375">MCQLTQGEYTAKEANVDLFTRHCLPPNSRSLCWDFVQTRYSGNTRVKEAPHQGFCSYTLCLGPESIIQFRLPAHRLDIKTAALARQFYGELAPVTQFIGTIVIGDQTASLVDVEQASPKSLYVYSLSRIPGISLAELNHLPPSSSTLLLTQCRGSLVKSFAHFTALSLSSSSIPASSPALTSLKGRIGTTLRWRLEIMSQDLPRRFRSIVSHVLNKLPQIEALPWVLTHGDLVPSNIMVNCPEPSPASSTQLTIRGLLDWAEAEYLPFGVGIYGLEELLGVQMDDSYSISTDEGEASPQPPVAVATGKKYPSAGSKFTYFPESEALRVVFWRELERKIGCDIPNSGVYDGGTDFYETTKLAQVLGILLWHGIAFDDGKLDRVVCEGRDDEEIRRLEVALLGEASPSSFASLLV</sequence>
<comment type="caution">
    <text evidence="2">The sequence shown here is derived from an EMBL/GenBank/DDBJ whole genome shotgun (WGS) entry which is preliminary data.</text>
</comment>
<evidence type="ECO:0000259" key="1">
    <source>
        <dbReference type="Pfam" id="PF01636"/>
    </source>
</evidence>
<reference evidence="2" key="1">
    <citation type="journal article" date="2023" name="Mol. Phylogenet. Evol.">
        <title>Genome-scale phylogeny and comparative genomics of the fungal order Sordariales.</title>
        <authorList>
            <person name="Hensen N."/>
            <person name="Bonometti L."/>
            <person name="Westerberg I."/>
            <person name="Brannstrom I.O."/>
            <person name="Guillou S."/>
            <person name="Cros-Aarteil S."/>
            <person name="Calhoun S."/>
            <person name="Haridas S."/>
            <person name="Kuo A."/>
            <person name="Mondo S."/>
            <person name="Pangilinan J."/>
            <person name="Riley R."/>
            <person name="LaButti K."/>
            <person name="Andreopoulos B."/>
            <person name="Lipzen A."/>
            <person name="Chen C."/>
            <person name="Yan M."/>
            <person name="Daum C."/>
            <person name="Ng V."/>
            <person name="Clum A."/>
            <person name="Steindorff A."/>
            <person name="Ohm R.A."/>
            <person name="Martin F."/>
            <person name="Silar P."/>
            <person name="Natvig D.O."/>
            <person name="Lalanne C."/>
            <person name="Gautier V."/>
            <person name="Ament-Velasquez S.L."/>
            <person name="Kruys A."/>
            <person name="Hutchinson M.I."/>
            <person name="Powell A.J."/>
            <person name="Barry K."/>
            <person name="Miller A.N."/>
            <person name="Grigoriev I.V."/>
            <person name="Debuchy R."/>
            <person name="Gladieux P."/>
            <person name="Hiltunen Thoren M."/>
            <person name="Johannesson H."/>
        </authorList>
    </citation>
    <scope>NUCLEOTIDE SEQUENCE</scope>
    <source>
        <strain evidence="2">CBS 118394</strain>
    </source>
</reference>
<dbReference type="Proteomes" id="UP001283341">
    <property type="component" value="Unassembled WGS sequence"/>
</dbReference>
<accession>A0AAE0IDL1</accession>
<name>A0AAE0IDL1_9PEZI</name>
<dbReference type="Pfam" id="PF01636">
    <property type="entry name" value="APH"/>
    <property type="match status" value="1"/>
</dbReference>
<keyword evidence="3" id="KW-1185">Reference proteome</keyword>
<dbReference type="EMBL" id="JAUEDM010000003">
    <property type="protein sequence ID" value="KAK3322326.1"/>
    <property type="molecule type" value="Genomic_DNA"/>
</dbReference>
<dbReference type="InterPro" id="IPR002575">
    <property type="entry name" value="Aminoglycoside_PTrfase"/>
</dbReference>
<organism evidence="2 3">
    <name type="scientific">Apodospora peruviana</name>
    <dbReference type="NCBI Taxonomy" id="516989"/>
    <lineage>
        <taxon>Eukaryota</taxon>
        <taxon>Fungi</taxon>
        <taxon>Dikarya</taxon>
        <taxon>Ascomycota</taxon>
        <taxon>Pezizomycotina</taxon>
        <taxon>Sordariomycetes</taxon>
        <taxon>Sordariomycetidae</taxon>
        <taxon>Sordariales</taxon>
        <taxon>Lasiosphaeriaceae</taxon>
        <taxon>Apodospora</taxon>
    </lineage>
</organism>
<feature type="domain" description="Aminoglycoside phosphotransferase" evidence="1">
    <location>
        <begin position="126"/>
        <end position="265"/>
    </location>
</feature>
<proteinExistence type="predicted"/>
<dbReference type="AlphaFoldDB" id="A0AAE0IDL1"/>
<protein>
    <recommendedName>
        <fullName evidence="1">Aminoglycoside phosphotransferase domain-containing protein</fullName>
    </recommendedName>
</protein>